<sequence length="169" mass="17815">MDESLWSTVTGIAALVALVVAAVAAKFTRDQRDSARDSVKVANAATEASERQASAAEEQLNIMRAERADALDLRAAQPTWAIEHHSGDLYILTNVGGREVMSVTVTPPPNSSPSNLRSCDRVAAGGSIEVITAATEATPGPASCVVEWLDAAHSDAPETQRLILPPKSR</sequence>
<dbReference type="EMBL" id="CP076023">
    <property type="protein sequence ID" value="QWC17151.1"/>
    <property type="molecule type" value="Genomic_DNA"/>
</dbReference>
<keyword evidence="2" id="KW-0472">Membrane</keyword>
<evidence type="ECO:0000256" key="1">
    <source>
        <dbReference type="SAM" id="Coils"/>
    </source>
</evidence>
<feature type="coiled-coil region" evidence="1">
    <location>
        <begin position="39"/>
        <end position="73"/>
    </location>
</feature>
<keyword evidence="2" id="KW-1133">Transmembrane helix</keyword>
<dbReference type="RefSeq" id="WP_208197427.1">
    <property type="nucleotide sequence ID" value="NZ_CP076023.1"/>
</dbReference>
<proteinExistence type="predicted"/>
<keyword evidence="2" id="KW-0812">Transmembrane</keyword>
<accession>A0ABX8GNS5</accession>
<organism evidence="3 4">
    <name type="scientific">Cellulomonas dongxiuzhuiae</name>
    <dbReference type="NCBI Taxonomy" id="2819979"/>
    <lineage>
        <taxon>Bacteria</taxon>
        <taxon>Bacillati</taxon>
        <taxon>Actinomycetota</taxon>
        <taxon>Actinomycetes</taxon>
        <taxon>Micrococcales</taxon>
        <taxon>Cellulomonadaceae</taxon>
        <taxon>Cellulomonas</taxon>
    </lineage>
</organism>
<feature type="transmembrane region" description="Helical" evidence="2">
    <location>
        <begin position="6"/>
        <end position="27"/>
    </location>
</feature>
<reference evidence="3 4" key="1">
    <citation type="submission" date="2021-05" db="EMBL/GenBank/DDBJ databases">
        <title>Novel species in genus Cellulomonas.</title>
        <authorList>
            <person name="Zhang G."/>
        </authorList>
    </citation>
    <scope>NUCLEOTIDE SEQUENCE [LARGE SCALE GENOMIC DNA]</scope>
    <source>
        <strain evidence="4">zg-ZUI157</strain>
    </source>
</reference>
<evidence type="ECO:0008006" key="5">
    <source>
        <dbReference type="Google" id="ProtNLM"/>
    </source>
</evidence>
<evidence type="ECO:0000256" key="2">
    <source>
        <dbReference type="SAM" id="Phobius"/>
    </source>
</evidence>
<evidence type="ECO:0000313" key="4">
    <source>
        <dbReference type="Proteomes" id="UP000679335"/>
    </source>
</evidence>
<dbReference type="Proteomes" id="UP000679335">
    <property type="component" value="Chromosome"/>
</dbReference>
<protein>
    <recommendedName>
        <fullName evidence="5">Secreted protein</fullName>
    </recommendedName>
</protein>
<evidence type="ECO:0000313" key="3">
    <source>
        <dbReference type="EMBL" id="QWC17151.1"/>
    </source>
</evidence>
<keyword evidence="1" id="KW-0175">Coiled coil</keyword>
<keyword evidence="4" id="KW-1185">Reference proteome</keyword>
<gene>
    <name evidence="3" type="ORF">KKR89_05995</name>
</gene>
<name>A0ABX8GNS5_9CELL</name>